<dbReference type="Proteomes" id="UP000030706">
    <property type="component" value="Unassembled WGS sequence"/>
</dbReference>
<evidence type="ECO:0008006" key="4">
    <source>
        <dbReference type="Google" id="ProtNLM"/>
    </source>
</evidence>
<dbReference type="GeneID" id="40741555"/>
<reference evidence="2 3" key="1">
    <citation type="journal article" date="2014" name="BMC Genomics">
        <title>Genome sequencing of four Aureobasidium pullulans varieties: biotechnological potential, stress tolerance, and description of new species.</title>
        <authorList>
            <person name="Gostin Ar C."/>
            <person name="Ohm R.A."/>
            <person name="Kogej T."/>
            <person name="Sonjak S."/>
            <person name="Turk M."/>
            <person name="Zajc J."/>
            <person name="Zalar P."/>
            <person name="Grube M."/>
            <person name="Sun H."/>
            <person name="Han J."/>
            <person name="Sharma A."/>
            <person name="Chiniquy J."/>
            <person name="Ngan C.Y."/>
            <person name="Lipzen A."/>
            <person name="Barry K."/>
            <person name="Grigoriev I.V."/>
            <person name="Gunde-Cimerman N."/>
        </authorList>
    </citation>
    <scope>NUCLEOTIDE SEQUENCE [LARGE SCALE GENOMIC DNA]</scope>
    <source>
        <strain evidence="2 3">EXF-150</strain>
    </source>
</reference>
<dbReference type="HOGENOM" id="CLU_2573516_0_0_1"/>
<organism evidence="2 3">
    <name type="scientific">Aureobasidium pullulans EXF-150</name>
    <dbReference type="NCBI Taxonomy" id="1043002"/>
    <lineage>
        <taxon>Eukaryota</taxon>
        <taxon>Fungi</taxon>
        <taxon>Dikarya</taxon>
        <taxon>Ascomycota</taxon>
        <taxon>Pezizomycotina</taxon>
        <taxon>Dothideomycetes</taxon>
        <taxon>Dothideomycetidae</taxon>
        <taxon>Dothideales</taxon>
        <taxon>Saccotheciaceae</taxon>
        <taxon>Aureobasidium</taxon>
    </lineage>
</organism>
<protein>
    <recommendedName>
        <fullName evidence="4">Secreted protein</fullName>
    </recommendedName>
</protein>
<dbReference type="RefSeq" id="XP_029762316.1">
    <property type="nucleotide sequence ID" value="XM_029899249.1"/>
</dbReference>
<feature type="signal peptide" evidence="1">
    <location>
        <begin position="1"/>
        <end position="22"/>
    </location>
</feature>
<keyword evidence="3" id="KW-1185">Reference proteome</keyword>
<gene>
    <name evidence="2" type="ORF">M438DRAFT_191143</name>
</gene>
<accession>A0A074XR83</accession>
<sequence length="81" mass="9155">MRRKLACLSTLIMLCRFLENLSQNPGTIDSASSYVPRLHTARDALGSTRSDASRSARRSSSQGRHEIIFPVLSLCFLLFYY</sequence>
<evidence type="ECO:0000313" key="3">
    <source>
        <dbReference type="Proteomes" id="UP000030706"/>
    </source>
</evidence>
<proteinExistence type="predicted"/>
<name>A0A074XR83_AURPU</name>
<dbReference type="AlphaFoldDB" id="A0A074XR83"/>
<dbReference type="EMBL" id="KL584979">
    <property type="protein sequence ID" value="KEQ86129.1"/>
    <property type="molecule type" value="Genomic_DNA"/>
</dbReference>
<feature type="chain" id="PRO_5001702512" description="Secreted protein" evidence="1">
    <location>
        <begin position="23"/>
        <end position="81"/>
    </location>
</feature>
<evidence type="ECO:0000313" key="2">
    <source>
        <dbReference type="EMBL" id="KEQ86129.1"/>
    </source>
</evidence>
<keyword evidence="1" id="KW-0732">Signal</keyword>
<evidence type="ECO:0000256" key="1">
    <source>
        <dbReference type="SAM" id="SignalP"/>
    </source>
</evidence>